<gene>
    <name evidence="1" type="ORF">RM423_19395</name>
</gene>
<name>A0ABU2JEZ1_9ACTN</name>
<sequence>MLLAAGIPVVEHLTGLAQLSPHGARFTATPPRIADFGTFPVRAYATVPAERSSAAPP</sequence>
<dbReference type="Proteomes" id="UP001183176">
    <property type="component" value="Unassembled WGS sequence"/>
</dbReference>
<dbReference type="Gene3D" id="3.50.30.50">
    <property type="entry name" value="Putative cyclase"/>
    <property type="match status" value="1"/>
</dbReference>
<organism evidence="1 2">
    <name type="scientific">Jatrophihabitans lederbergiae</name>
    <dbReference type="NCBI Taxonomy" id="3075547"/>
    <lineage>
        <taxon>Bacteria</taxon>
        <taxon>Bacillati</taxon>
        <taxon>Actinomycetota</taxon>
        <taxon>Actinomycetes</taxon>
        <taxon>Jatrophihabitantales</taxon>
        <taxon>Jatrophihabitantaceae</taxon>
        <taxon>Jatrophihabitans</taxon>
    </lineage>
</organism>
<comment type="caution">
    <text evidence="1">The sequence shown here is derived from an EMBL/GenBank/DDBJ whole genome shotgun (WGS) entry which is preliminary data.</text>
</comment>
<keyword evidence="2" id="KW-1185">Reference proteome</keyword>
<proteinExistence type="predicted"/>
<dbReference type="InterPro" id="IPR037175">
    <property type="entry name" value="KFase_sf"/>
</dbReference>
<evidence type="ECO:0000313" key="2">
    <source>
        <dbReference type="Proteomes" id="UP001183176"/>
    </source>
</evidence>
<accession>A0ABU2JEZ1</accession>
<protein>
    <submittedName>
        <fullName evidence="1">Uncharacterized protein</fullName>
    </submittedName>
</protein>
<reference evidence="2" key="1">
    <citation type="submission" date="2023-07" db="EMBL/GenBank/DDBJ databases">
        <title>30 novel species of actinomycetes from the DSMZ collection.</title>
        <authorList>
            <person name="Nouioui I."/>
        </authorList>
    </citation>
    <scope>NUCLEOTIDE SEQUENCE [LARGE SCALE GENOMIC DNA]</scope>
    <source>
        <strain evidence="2">DSM 44399</strain>
    </source>
</reference>
<dbReference type="SUPFAM" id="SSF102198">
    <property type="entry name" value="Putative cyclase"/>
    <property type="match status" value="1"/>
</dbReference>
<dbReference type="EMBL" id="JAVREH010000043">
    <property type="protein sequence ID" value="MDT0263550.1"/>
    <property type="molecule type" value="Genomic_DNA"/>
</dbReference>
<evidence type="ECO:0000313" key="1">
    <source>
        <dbReference type="EMBL" id="MDT0263550.1"/>
    </source>
</evidence>